<reference evidence="3" key="1">
    <citation type="submission" date="2016-10" db="EMBL/GenBank/DDBJ databases">
        <authorList>
            <person name="Varghese N."/>
            <person name="Submissions S."/>
        </authorList>
    </citation>
    <scope>NUCLEOTIDE SEQUENCE [LARGE SCALE GENOMIC DNA]</scope>
    <source>
        <strain evidence="3">DSM 45421</strain>
    </source>
</reference>
<dbReference type="OrthoDB" id="7064268at2"/>
<feature type="domain" description="SnoaL-like" evidence="1">
    <location>
        <begin position="10"/>
        <end position="101"/>
    </location>
</feature>
<dbReference type="NCBIfam" id="TIGR02246">
    <property type="entry name" value="SgcJ/EcaC family oxidoreductase"/>
    <property type="match status" value="1"/>
</dbReference>
<dbReference type="Gene3D" id="3.10.450.50">
    <property type="match status" value="1"/>
</dbReference>
<dbReference type="InterPro" id="IPR037401">
    <property type="entry name" value="SnoaL-like"/>
</dbReference>
<gene>
    <name evidence="2" type="ORF">SAMN05660690_2586</name>
</gene>
<sequence>MARTPQEIFEQHVAAIQAGDADAVAADYAEDAVFITPEGVIRGRDEIRSAFAGLLGEIPDATWDIPVRHYVDDVLFIEWTAVSEKARAEGVDTLVFQGDSIRVQTVRFTLEPTG</sequence>
<keyword evidence="3" id="KW-1185">Reference proteome</keyword>
<dbReference type="InterPro" id="IPR011944">
    <property type="entry name" value="Steroid_delta5-4_isomerase"/>
</dbReference>
<accession>A0A1G6PH94</accession>
<dbReference type="Proteomes" id="UP000199416">
    <property type="component" value="Unassembled WGS sequence"/>
</dbReference>
<name>A0A1G6PH94_9ACTN</name>
<evidence type="ECO:0000313" key="2">
    <source>
        <dbReference type="EMBL" id="SDC79610.1"/>
    </source>
</evidence>
<protein>
    <recommendedName>
        <fullName evidence="1">SnoaL-like domain-containing protein</fullName>
    </recommendedName>
</protein>
<dbReference type="STRING" id="1190417.SAMN05660690_2586"/>
<dbReference type="AlphaFoldDB" id="A0A1G6PH94"/>
<organism evidence="2 3">
    <name type="scientific">Geodermatophilus telluris</name>
    <dbReference type="NCBI Taxonomy" id="1190417"/>
    <lineage>
        <taxon>Bacteria</taxon>
        <taxon>Bacillati</taxon>
        <taxon>Actinomycetota</taxon>
        <taxon>Actinomycetes</taxon>
        <taxon>Geodermatophilales</taxon>
        <taxon>Geodermatophilaceae</taxon>
        <taxon>Geodermatophilus</taxon>
    </lineage>
</organism>
<proteinExistence type="predicted"/>
<evidence type="ECO:0000259" key="1">
    <source>
        <dbReference type="Pfam" id="PF12680"/>
    </source>
</evidence>
<dbReference type="SUPFAM" id="SSF54427">
    <property type="entry name" value="NTF2-like"/>
    <property type="match status" value="1"/>
</dbReference>
<evidence type="ECO:0000313" key="3">
    <source>
        <dbReference type="Proteomes" id="UP000199416"/>
    </source>
</evidence>
<dbReference type="RefSeq" id="WP_091366229.1">
    <property type="nucleotide sequence ID" value="NZ_FMZF01000003.1"/>
</dbReference>
<dbReference type="EMBL" id="FMZF01000003">
    <property type="protein sequence ID" value="SDC79610.1"/>
    <property type="molecule type" value="Genomic_DNA"/>
</dbReference>
<dbReference type="InterPro" id="IPR032710">
    <property type="entry name" value="NTF2-like_dom_sf"/>
</dbReference>
<dbReference type="Pfam" id="PF12680">
    <property type="entry name" value="SnoaL_2"/>
    <property type="match status" value="1"/>
</dbReference>